<feature type="compositionally biased region" description="Basic and acidic residues" evidence="1">
    <location>
        <begin position="48"/>
        <end position="58"/>
    </location>
</feature>
<organism evidence="2 3">
    <name type="scientific">Kineococcus mangrovi</name>
    <dbReference type="NCBI Taxonomy" id="1660183"/>
    <lineage>
        <taxon>Bacteria</taxon>
        <taxon>Bacillati</taxon>
        <taxon>Actinomycetota</taxon>
        <taxon>Actinomycetes</taxon>
        <taxon>Kineosporiales</taxon>
        <taxon>Kineosporiaceae</taxon>
        <taxon>Kineococcus</taxon>
    </lineage>
</organism>
<evidence type="ECO:0000313" key="3">
    <source>
        <dbReference type="Proteomes" id="UP001566476"/>
    </source>
</evidence>
<dbReference type="EMBL" id="JBGGTQ010000002">
    <property type="protein sequence ID" value="MEZ0491499.1"/>
    <property type="molecule type" value="Genomic_DNA"/>
</dbReference>
<feature type="compositionally biased region" description="Basic and acidic residues" evidence="1">
    <location>
        <begin position="1"/>
        <end position="22"/>
    </location>
</feature>
<evidence type="ECO:0000313" key="2">
    <source>
        <dbReference type="EMBL" id="MEZ0491499.1"/>
    </source>
</evidence>
<dbReference type="Proteomes" id="UP001566476">
    <property type="component" value="Unassembled WGS sequence"/>
</dbReference>
<reference evidence="2 3" key="1">
    <citation type="submission" date="2024-07" db="EMBL/GenBank/DDBJ databases">
        <authorList>
            <person name="Thanompreechachai J."/>
            <person name="Duangmal K."/>
        </authorList>
    </citation>
    <scope>NUCLEOTIDE SEQUENCE [LARGE SCALE GENOMIC DNA]</scope>
    <source>
        <strain evidence="2 3">TBRC 1896</strain>
    </source>
</reference>
<proteinExistence type="predicted"/>
<evidence type="ECO:0008006" key="4">
    <source>
        <dbReference type="Google" id="ProtNLM"/>
    </source>
</evidence>
<feature type="region of interest" description="Disordered" evidence="1">
    <location>
        <begin position="122"/>
        <end position="168"/>
    </location>
</feature>
<evidence type="ECO:0000256" key="1">
    <source>
        <dbReference type="SAM" id="MobiDB-lite"/>
    </source>
</evidence>
<feature type="region of interest" description="Disordered" evidence="1">
    <location>
        <begin position="312"/>
        <end position="331"/>
    </location>
</feature>
<gene>
    <name evidence="2" type="ORF">AB2L28_04540</name>
</gene>
<feature type="compositionally biased region" description="Basic and acidic residues" evidence="1">
    <location>
        <begin position="30"/>
        <end position="39"/>
    </location>
</feature>
<sequence>MNAREPHSPHRRPGRDLARDTGEAATQDTEPARLHRRGGEQMTAGHLGTDDRRDDPQQHLEQRLRREMTEAVTPLATPPWLVAAAVRGGRQRARRRRAVTTALISAPIAVAATTVVVTGTGDPTGWFGPQPAGPDERSSVAATAPTAGSLSTVDPAPTTPPAATPETTASADLTAERASAAAAATQELAREQLSAQQRQWAADLTAQGEPELAAFFGAGYDYADAVALGRIWKLDPSQAKTTAGADLMAGRAVPVTPTADVSRDSPGWEITAFAAAGYSVDDATRLGQLWGLDEWDAQVEGGRRLLAGQVLPLPPSGATVDPGAPAAPSRS</sequence>
<accession>A0ABV4I1K9</accession>
<name>A0ABV4I1K9_9ACTN</name>
<feature type="region of interest" description="Disordered" evidence="1">
    <location>
        <begin position="1"/>
        <end position="58"/>
    </location>
</feature>
<comment type="caution">
    <text evidence="2">The sequence shown here is derived from an EMBL/GenBank/DDBJ whole genome shotgun (WGS) entry which is preliminary data.</text>
</comment>
<protein>
    <recommendedName>
        <fullName evidence="4">Host cell surface-exposed lipoprotein</fullName>
    </recommendedName>
</protein>
<keyword evidence="3" id="KW-1185">Reference proteome</keyword>